<dbReference type="AlphaFoldDB" id="A0A0L0W430"/>
<proteinExistence type="predicted"/>
<dbReference type="Proteomes" id="UP000054564">
    <property type="component" value="Unassembled WGS sequence"/>
</dbReference>
<dbReference type="STRING" id="1165861.A0A0L0W430"/>
<comment type="caution">
    <text evidence="2">The sequence shown here is derived from an EMBL/GenBank/DDBJ whole genome shotgun (WGS) entry which is preliminary data.</text>
</comment>
<organism evidence="2 3">
    <name type="scientific">Puccinia striiformis f. sp. tritici PST-78</name>
    <dbReference type="NCBI Taxonomy" id="1165861"/>
    <lineage>
        <taxon>Eukaryota</taxon>
        <taxon>Fungi</taxon>
        <taxon>Dikarya</taxon>
        <taxon>Basidiomycota</taxon>
        <taxon>Pucciniomycotina</taxon>
        <taxon>Pucciniomycetes</taxon>
        <taxon>Pucciniales</taxon>
        <taxon>Pucciniaceae</taxon>
        <taxon>Puccinia</taxon>
    </lineage>
</organism>
<name>A0A0L0W430_9BASI</name>
<feature type="region of interest" description="Disordered" evidence="1">
    <location>
        <begin position="47"/>
        <end position="110"/>
    </location>
</feature>
<evidence type="ECO:0000256" key="1">
    <source>
        <dbReference type="SAM" id="MobiDB-lite"/>
    </source>
</evidence>
<sequence length="221" mass="24266">MTSPTAPSDPNLKPPTAGGSNWDLGNSSVRNRLAEDIATLQANLDALPLSPEVAGGTSHKKSKQPASCHPPENPVTPKADLPHMTPCVPAEPAPRSHRQQEQPASQLAPTPEEIAAVKLAKEMHDFEAPRILQPDGSNFGKWFANLEEIGRMVMVNQKFFFFVCSNSTYEKIGRAVILASIHESLVAEISAIPTCFLMYGRLMMKFNLPSRAAQMNIWYKF</sequence>
<evidence type="ECO:0000313" key="3">
    <source>
        <dbReference type="Proteomes" id="UP000054564"/>
    </source>
</evidence>
<dbReference type="OrthoDB" id="2516498at2759"/>
<reference evidence="3" key="1">
    <citation type="submission" date="2014-03" db="EMBL/GenBank/DDBJ databases">
        <title>The Genome Sequence of Puccinia striiformis f. sp. tritici PST-78.</title>
        <authorList>
            <consortium name="The Broad Institute Genome Sequencing Platform"/>
            <person name="Cuomo C."/>
            <person name="Hulbert S."/>
            <person name="Chen X."/>
            <person name="Walker B."/>
            <person name="Young S.K."/>
            <person name="Zeng Q."/>
            <person name="Gargeya S."/>
            <person name="Fitzgerald M."/>
            <person name="Haas B."/>
            <person name="Abouelleil A."/>
            <person name="Alvarado L."/>
            <person name="Arachchi H.M."/>
            <person name="Berlin A.M."/>
            <person name="Chapman S.B."/>
            <person name="Goldberg J."/>
            <person name="Griggs A."/>
            <person name="Gujja S."/>
            <person name="Hansen M."/>
            <person name="Howarth C."/>
            <person name="Imamovic A."/>
            <person name="Larimer J."/>
            <person name="McCowan C."/>
            <person name="Montmayeur A."/>
            <person name="Murphy C."/>
            <person name="Neiman D."/>
            <person name="Pearson M."/>
            <person name="Priest M."/>
            <person name="Roberts A."/>
            <person name="Saif S."/>
            <person name="Shea T."/>
            <person name="Sisk P."/>
            <person name="Sykes S."/>
            <person name="Wortman J."/>
            <person name="Nusbaum C."/>
            <person name="Birren B."/>
        </authorList>
    </citation>
    <scope>NUCLEOTIDE SEQUENCE [LARGE SCALE GENOMIC DNA]</scope>
    <source>
        <strain evidence="3">race PST-78</strain>
    </source>
</reference>
<evidence type="ECO:0000313" key="2">
    <source>
        <dbReference type="EMBL" id="KNF06010.1"/>
    </source>
</evidence>
<feature type="region of interest" description="Disordered" evidence="1">
    <location>
        <begin position="1"/>
        <end position="27"/>
    </location>
</feature>
<keyword evidence="3" id="KW-1185">Reference proteome</keyword>
<gene>
    <name evidence="2" type="ORF">PSTG_01002</name>
</gene>
<dbReference type="EMBL" id="AJIL01000005">
    <property type="protein sequence ID" value="KNF06010.1"/>
    <property type="molecule type" value="Genomic_DNA"/>
</dbReference>
<accession>A0A0L0W430</accession>
<protein>
    <submittedName>
        <fullName evidence="2">Uncharacterized protein</fullName>
    </submittedName>
</protein>